<keyword evidence="5 7" id="KW-0547">Nucleotide-binding</keyword>
<dbReference type="EMBL" id="AP019514">
    <property type="protein sequence ID" value="BBI61164.1"/>
    <property type="molecule type" value="Genomic_DNA"/>
</dbReference>
<protein>
    <recommendedName>
        <fullName evidence="7 8">UDP-N-acetylmuramoylalanine--D-glutamate ligase</fullName>
        <ecNumber evidence="7 8">6.3.2.9</ecNumber>
    </recommendedName>
    <alternativeName>
        <fullName evidence="7">D-glutamic acid-adding enzyme</fullName>
    </alternativeName>
    <alternativeName>
        <fullName evidence="7">UDP-N-acetylmuramoyl-L-alanyl-D-glutamate synthetase</fullName>
    </alternativeName>
</protein>
<dbReference type="AlphaFoldDB" id="A0A455UDD0"/>
<keyword evidence="7 8" id="KW-0132">Cell division</keyword>
<dbReference type="Pfam" id="PF08245">
    <property type="entry name" value="Mur_ligase_M"/>
    <property type="match status" value="1"/>
</dbReference>
<keyword evidence="7 8" id="KW-0573">Peptidoglycan synthesis</keyword>
<dbReference type="SUPFAM" id="SSF53244">
    <property type="entry name" value="MurD-like peptide ligases, peptide-binding domain"/>
    <property type="match status" value="1"/>
</dbReference>
<proteinExistence type="inferred from homology"/>
<evidence type="ECO:0000256" key="1">
    <source>
        <dbReference type="ARBA" id="ARBA00004496"/>
    </source>
</evidence>
<dbReference type="Proteomes" id="UP000320231">
    <property type="component" value="Chromosome"/>
</dbReference>
<reference evidence="11 12" key="1">
    <citation type="journal article" date="2019" name="Microbiol. Resour. Announc.">
        <title>Complete Genome Sequence of Halomonas sulfidaeris Strain Esulfide1 Isolated from a Metal Sulfide Rock at a Depth of 2,200 Meters, Obtained Using Nanopore Sequencing.</title>
        <authorList>
            <person name="Saito M."/>
            <person name="Nishigata A."/>
            <person name="Galipon J."/>
            <person name="Arakawa K."/>
        </authorList>
    </citation>
    <scope>NUCLEOTIDE SEQUENCE [LARGE SCALE GENOMIC DNA]</scope>
    <source>
        <strain evidence="11 12">ATCC BAA-803</strain>
    </source>
</reference>
<evidence type="ECO:0000313" key="11">
    <source>
        <dbReference type="EMBL" id="BBI61164.1"/>
    </source>
</evidence>
<keyword evidence="3 7" id="KW-0963">Cytoplasm</keyword>
<keyword evidence="7 8" id="KW-0133">Cell shape</keyword>
<keyword evidence="7 8" id="KW-0961">Cell wall biogenesis/degradation</keyword>
<evidence type="ECO:0000256" key="2">
    <source>
        <dbReference type="ARBA" id="ARBA00004752"/>
    </source>
</evidence>
<sequence length="480" mass="50850">MVRVAKRLTLVVGLGVSGRAICRHLSRLNVPYMVADTRTEPPGLDDFRSAHPGIAIHCGSLTSLDLSDVEEVVISPGLDPRMPGLAALADQLNPRTGEPRVVGEIALFVRATNTPIAAITGSNAKSTVTTLLGEMAAAAGVNAAVGGNLGTPALDLLASHPDAALYILELSSFQLEMTPHLNARCAAFLNLSEDHLDRHGDMHGYRAAKQRIFIGARHAVVNADDSSTWPDYPVEQVDYFSHRAPEAGEWGLALHQDKLTLMQGAQPWLAIDALKITGQHNYVNALAALAMGEALGFAAASMCVALRDFKGLAHRSEVIACINGVTWVNDTKGTNVGATLAAINGIGATLKGRLILLAGGVGKGADFAPLAKPLTACARHVLLFGLDASRIAAALHGQVVTQQVDDLTQAMQVASELAQPGDCVLLSPACASLDQFANYQERGEVFRRWVQDKAQSVAGGSVMSRLQRLRNKLTTRDLPL</sequence>
<comment type="subcellular location">
    <subcellularLocation>
        <location evidence="1 7 8">Cytoplasm</location>
    </subcellularLocation>
</comment>
<gene>
    <name evidence="7 11" type="primary">murD</name>
    <name evidence="11" type="ORF">HSBAA_24700</name>
</gene>
<dbReference type="Gene3D" id="3.90.190.20">
    <property type="entry name" value="Mur ligase, C-terminal domain"/>
    <property type="match status" value="1"/>
</dbReference>
<dbReference type="GO" id="GO:0051301">
    <property type="term" value="P:cell division"/>
    <property type="evidence" value="ECO:0007669"/>
    <property type="project" value="UniProtKB-KW"/>
</dbReference>
<keyword evidence="7 8" id="KW-0131">Cell cycle</keyword>
<feature type="domain" description="Mur ligase central" evidence="10">
    <location>
        <begin position="119"/>
        <end position="291"/>
    </location>
</feature>
<comment type="similarity">
    <text evidence="7">Belongs to the MurCDEF family.</text>
</comment>
<evidence type="ECO:0000256" key="8">
    <source>
        <dbReference type="RuleBase" id="RU003664"/>
    </source>
</evidence>
<keyword evidence="6 7" id="KW-0067">ATP-binding</keyword>
<dbReference type="GO" id="GO:0009252">
    <property type="term" value="P:peptidoglycan biosynthetic process"/>
    <property type="evidence" value="ECO:0007669"/>
    <property type="project" value="UniProtKB-UniRule"/>
</dbReference>
<organism evidence="11 12">
    <name type="scientific">Vreelandella sulfidaeris</name>
    <dbReference type="NCBI Taxonomy" id="115553"/>
    <lineage>
        <taxon>Bacteria</taxon>
        <taxon>Pseudomonadati</taxon>
        <taxon>Pseudomonadota</taxon>
        <taxon>Gammaproteobacteria</taxon>
        <taxon>Oceanospirillales</taxon>
        <taxon>Halomonadaceae</taxon>
        <taxon>Vreelandella</taxon>
    </lineage>
</organism>
<dbReference type="InterPro" id="IPR013221">
    <property type="entry name" value="Mur_ligase_cen"/>
</dbReference>
<dbReference type="Gene3D" id="3.40.50.720">
    <property type="entry name" value="NAD(P)-binding Rossmann-like Domain"/>
    <property type="match status" value="1"/>
</dbReference>
<evidence type="ECO:0000256" key="7">
    <source>
        <dbReference type="HAMAP-Rule" id="MF_00639"/>
    </source>
</evidence>
<comment type="catalytic activity">
    <reaction evidence="7 8">
        <text>UDP-N-acetyl-alpha-D-muramoyl-L-alanine + D-glutamate + ATP = UDP-N-acetyl-alpha-D-muramoyl-L-alanyl-D-glutamate + ADP + phosphate + H(+)</text>
        <dbReference type="Rhea" id="RHEA:16429"/>
        <dbReference type="ChEBI" id="CHEBI:15378"/>
        <dbReference type="ChEBI" id="CHEBI:29986"/>
        <dbReference type="ChEBI" id="CHEBI:30616"/>
        <dbReference type="ChEBI" id="CHEBI:43474"/>
        <dbReference type="ChEBI" id="CHEBI:83898"/>
        <dbReference type="ChEBI" id="CHEBI:83900"/>
        <dbReference type="ChEBI" id="CHEBI:456216"/>
        <dbReference type="EC" id="6.3.2.9"/>
    </reaction>
</comment>
<dbReference type="HAMAP" id="MF_00639">
    <property type="entry name" value="MurD"/>
    <property type="match status" value="1"/>
</dbReference>
<dbReference type="UniPathway" id="UPA00219"/>
<dbReference type="PANTHER" id="PTHR43692">
    <property type="entry name" value="UDP-N-ACETYLMURAMOYLALANINE--D-GLUTAMATE LIGASE"/>
    <property type="match status" value="1"/>
</dbReference>
<evidence type="ECO:0000256" key="6">
    <source>
        <dbReference type="ARBA" id="ARBA00022840"/>
    </source>
</evidence>
<comment type="function">
    <text evidence="7 8">Cell wall formation. Catalyzes the addition of glutamate to the nucleotide precursor UDP-N-acetylmuramoyl-L-alanine (UMA).</text>
</comment>
<evidence type="ECO:0000259" key="9">
    <source>
        <dbReference type="Pfam" id="PF02875"/>
    </source>
</evidence>
<dbReference type="GO" id="GO:0071555">
    <property type="term" value="P:cell wall organization"/>
    <property type="evidence" value="ECO:0007669"/>
    <property type="project" value="UniProtKB-KW"/>
</dbReference>
<dbReference type="GO" id="GO:0005737">
    <property type="term" value="C:cytoplasm"/>
    <property type="evidence" value="ECO:0007669"/>
    <property type="project" value="UniProtKB-SubCell"/>
</dbReference>
<evidence type="ECO:0000259" key="10">
    <source>
        <dbReference type="Pfam" id="PF08245"/>
    </source>
</evidence>
<dbReference type="InterPro" id="IPR005762">
    <property type="entry name" value="MurD"/>
</dbReference>
<feature type="domain" description="Mur ligase C-terminal" evidence="9">
    <location>
        <begin position="314"/>
        <end position="430"/>
    </location>
</feature>
<dbReference type="GO" id="GO:0008360">
    <property type="term" value="P:regulation of cell shape"/>
    <property type="evidence" value="ECO:0007669"/>
    <property type="project" value="UniProtKB-KW"/>
</dbReference>
<keyword evidence="4 7" id="KW-0436">Ligase</keyword>
<evidence type="ECO:0000256" key="4">
    <source>
        <dbReference type="ARBA" id="ARBA00022598"/>
    </source>
</evidence>
<evidence type="ECO:0000313" key="12">
    <source>
        <dbReference type="Proteomes" id="UP000320231"/>
    </source>
</evidence>
<evidence type="ECO:0000256" key="3">
    <source>
        <dbReference type="ARBA" id="ARBA00022490"/>
    </source>
</evidence>
<dbReference type="Pfam" id="PF21799">
    <property type="entry name" value="MurD-like_N"/>
    <property type="match status" value="1"/>
</dbReference>
<dbReference type="Gene3D" id="3.40.1190.10">
    <property type="entry name" value="Mur-like, catalytic domain"/>
    <property type="match status" value="1"/>
</dbReference>
<name>A0A455UDD0_9GAMM</name>
<dbReference type="SUPFAM" id="SSF51984">
    <property type="entry name" value="MurCD N-terminal domain"/>
    <property type="match status" value="1"/>
</dbReference>
<dbReference type="GO" id="GO:0008764">
    <property type="term" value="F:UDP-N-acetylmuramoylalanine-D-glutamate ligase activity"/>
    <property type="evidence" value="ECO:0007669"/>
    <property type="project" value="UniProtKB-UniRule"/>
</dbReference>
<dbReference type="Pfam" id="PF02875">
    <property type="entry name" value="Mur_ligase_C"/>
    <property type="match status" value="1"/>
</dbReference>
<dbReference type="InterPro" id="IPR004101">
    <property type="entry name" value="Mur_ligase_C"/>
</dbReference>
<dbReference type="NCBIfam" id="TIGR01087">
    <property type="entry name" value="murD"/>
    <property type="match status" value="1"/>
</dbReference>
<feature type="binding site" evidence="7">
    <location>
        <begin position="121"/>
        <end position="127"/>
    </location>
    <ligand>
        <name>ATP</name>
        <dbReference type="ChEBI" id="CHEBI:30616"/>
    </ligand>
</feature>
<dbReference type="PANTHER" id="PTHR43692:SF1">
    <property type="entry name" value="UDP-N-ACETYLMURAMOYLALANINE--D-GLUTAMATE LIGASE"/>
    <property type="match status" value="1"/>
</dbReference>
<dbReference type="InterPro" id="IPR036615">
    <property type="entry name" value="Mur_ligase_C_dom_sf"/>
</dbReference>
<dbReference type="InterPro" id="IPR036565">
    <property type="entry name" value="Mur-like_cat_sf"/>
</dbReference>
<dbReference type="KEGG" id="hsr:HSBAA_24700"/>
<comment type="pathway">
    <text evidence="2 7 8">Cell wall biogenesis; peptidoglycan biosynthesis.</text>
</comment>
<dbReference type="GO" id="GO:0005524">
    <property type="term" value="F:ATP binding"/>
    <property type="evidence" value="ECO:0007669"/>
    <property type="project" value="UniProtKB-UniRule"/>
</dbReference>
<dbReference type="EC" id="6.3.2.9" evidence="7 8"/>
<dbReference type="SUPFAM" id="SSF53623">
    <property type="entry name" value="MurD-like peptide ligases, catalytic domain"/>
    <property type="match status" value="1"/>
</dbReference>
<accession>A0A455UDD0</accession>
<evidence type="ECO:0000256" key="5">
    <source>
        <dbReference type="ARBA" id="ARBA00022741"/>
    </source>
</evidence>